<proteinExistence type="predicted"/>
<dbReference type="RefSeq" id="WP_184082876.1">
    <property type="nucleotide sequence ID" value="NZ_JACHIJ010000002.1"/>
</dbReference>
<sequence length="100" mass="10738">MRPPKKQRPAGEGGPSKISKSFGELIEGPAYDTAKSVSRVATGSLQIGEIEYIGVDVWAARGIDNSELGFHHTFADAHSAVWRAYLRTFTGAPDSSGHTH</sequence>
<reference evidence="2 3" key="1">
    <citation type="submission" date="2020-08" db="EMBL/GenBank/DDBJ databases">
        <title>Genomic Encyclopedia of Type Strains, Phase IV (KMG-IV): sequencing the most valuable type-strain genomes for metagenomic binning, comparative biology and taxonomic classification.</title>
        <authorList>
            <person name="Goeker M."/>
        </authorList>
    </citation>
    <scope>NUCLEOTIDE SEQUENCE [LARGE SCALE GENOMIC DNA]</scope>
    <source>
        <strain evidence="2 3">DSM 17498</strain>
    </source>
</reference>
<dbReference type="Proteomes" id="UP000521227">
    <property type="component" value="Unassembled WGS sequence"/>
</dbReference>
<accession>A0A840N2Y3</accession>
<evidence type="ECO:0000313" key="2">
    <source>
        <dbReference type="EMBL" id="MBB5051086.1"/>
    </source>
</evidence>
<name>A0A840N2Y3_9BRAD</name>
<evidence type="ECO:0000313" key="3">
    <source>
        <dbReference type="Proteomes" id="UP000521227"/>
    </source>
</evidence>
<comment type="caution">
    <text evidence="2">The sequence shown here is derived from an EMBL/GenBank/DDBJ whole genome shotgun (WGS) entry which is preliminary data.</text>
</comment>
<feature type="region of interest" description="Disordered" evidence="1">
    <location>
        <begin position="1"/>
        <end position="22"/>
    </location>
</feature>
<gene>
    <name evidence="2" type="ORF">HNQ36_001040</name>
</gene>
<evidence type="ECO:0000256" key="1">
    <source>
        <dbReference type="SAM" id="MobiDB-lite"/>
    </source>
</evidence>
<organism evidence="2 3">
    <name type="scientific">Afipia massiliensis</name>
    <dbReference type="NCBI Taxonomy" id="211460"/>
    <lineage>
        <taxon>Bacteria</taxon>
        <taxon>Pseudomonadati</taxon>
        <taxon>Pseudomonadota</taxon>
        <taxon>Alphaproteobacteria</taxon>
        <taxon>Hyphomicrobiales</taxon>
        <taxon>Nitrobacteraceae</taxon>
        <taxon>Afipia</taxon>
    </lineage>
</organism>
<dbReference type="EMBL" id="JACHIJ010000002">
    <property type="protein sequence ID" value="MBB5051086.1"/>
    <property type="molecule type" value="Genomic_DNA"/>
</dbReference>
<protein>
    <submittedName>
        <fullName evidence="2">Uncharacterized protein</fullName>
    </submittedName>
</protein>
<dbReference type="AlphaFoldDB" id="A0A840N2Y3"/>